<evidence type="ECO:0000256" key="1">
    <source>
        <dbReference type="SAM" id="SignalP"/>
    </source>
</evidence>
<evidence type="ECO:0008006" key="4">
    <source>
        <dbReference type="Google" id="ProtNLM"/>
    </source>
</evidence>
<feature type="chain" id="PRO_5042168907" description="Secreted protein" evidence="1">
    <location>
        <begin position="17"/>
        <end position="104"/>
    </location>
</feature>
<feature type="signal peptide" evidence="1">
    <location>
        <begin position="1"/>
        <end position="16"/>
    </location>
</feature>
<evidence type="ECO:0000313" key="3">
    <source>
        <dbReference type="Proteomes" id="UP001222325"/>
    </source>
</evidence>
<gene>
    <name evidence="2" type="ORF">B0H15DRAFT_822530</name>
</gene>
<proteinExistence type="predicted"/>
<keyword evidence="3" id="KW-1185">Reference proteome</keyword>
<keyword evidence="1" id="KW-0732">Signal</keyword>
<accession>A0AAD6XR75</accession>
<evidence type="ECO:0000313" key="2">
    <source>
        <dbReference type="EMBL" id="KAJ7097756.1"/>
    </source>
</evidence>
<sequence length="104" mass="11886">MPSFLLCLSLATITLCIDIRTRRRLLFCRVARRASDLKYFSARNFGQPPVIQLLFVSRPQSNLGKLPADIEYSRPKRQQLHLLPLHWRIISCPSKAFAGIPPSP</sequence>
<dbReference type="EMBL" id="JARJCN010000009">
    <property type="protein sequence ID" value="KAJ7097756.1"/>
    <property type="molecule type" value="Genomic_DNA"/>
</dbReference>
<comment type="caution">
    <text evidence="2">The sequence shown here is derived from an EMBL/GenBank/DDBJ whole genome shotgun (WGS) entry which is preliminary data.</text>
</comment>
<reference evidence="2" key="1">
    <citation type="submission" date="2023-03" db="EMBL/GenBank/DDBJ databases">
        <title>Massive genome expansion in bonnet fungi (Mycena s.s.) driven by repeated elements and novel gene families across ecological guilds.</title>
        <authorList>
            <consortium name="Lawrence Berkeley National Laboratory"/>
            <person name="Harder C.B."/>
            <person name="Miyauchi S."/>
            <person name="Viragh M."/>
            <person name="Kuo A."/>
            <person name="Thoen E."/>
            <person name="Andreopoulos B."/>
            <person name="Lu D."/>
            <person name="Skrede I."/>
            <person name="Drula E."/>
            <person name="Henrissat B."/>
            <person name="Morin E."/>
            <person name="Kohler A."/>
            <person name="Barry K."/>
            <person name="LaButti K."/>
            <person name="Morin E."/>
            <person name="Salamov A."/>
            <person name="Lipzen A."/>
            <person name="Mereny Z."/>
            <person name="Hegedus B."/>
            <person name="Baldrian P."/>
            <person name="Stursova M."/>
            <person name="Weitz H."/>
            <person name="Taylor A."/>
            <person name="Grigoriev I.V."/>
            <person name="Nagy L.G."/>
            <person name="Martin F."/>
            <person name="Kauserud H."/>
        </authorList>
    </citation>
    <scope>NUCLEOTIDE SEQUENCE</scope>
    <source>
        <strain evidence="2">CBHHK173m</strain>
    </source>
</reference>
<protein>
    <recommendedName>
        <fullName evidence="4">Secreted protein</fullName>
    </recommendedName>
</protein>
<dbReference type="Proteomes" id="UP001222325">
    <property type="component" value="Unassembled WGS sequence"/>
</dbReference>
<dbReference type="AlphaFoldDB" id="A0AAD6XR75"/>
<organism evidence="2 3">
    <name type="scientific">Mycena belliarum</name>
    <dbReference type="NCBI Taxonomy" id="1033014"/>
    <lineage>
        <taxon>Eukaryota</taxon>
        <taxon>Fungi</taxon>
        <taxon>Dikarya</taxon>
        <taxon>Basidiomycota</taxon>
        <taxon>Agaricomycotina</taxon>
        <taxon>Agaricomycetes</taxon>
        <taxon>Agaricomycetidae</taxon>
        <taxon>Agaricales</taxon>
        <taxon>Marasmiineae</taxon>
        <taxon>Mycenaceae</taxon>
        <taxon>Mycena</taxon>
    </lineage>
</organism>
<name>A0AAD6XR75_9AGAR</name>